<evidence type="ECO:0000313" key="2">
    <source>
        <dbReference type="Proteomes" id="UP001057522"/>
    </source>
</evidence>
<gene>
    <name evidence="1" type="ORF">NCR95_06615</name>
</gene>
<protein>
    <submittedName>
        <fullName evidence="1">SGNH/GDSL hydrolase family protein</fullName>
    </submittedName>
</protein>
<dbReference type="SUPFAM" id="SSF52266">
    <property type="entry name" value="SGNH hydrolase"/>
    <property type="match status" value="1"/>
</dbReference>
<reference evidence="1" key="1">
    <citation type="submission" date="2022-06" db="EMBL/GenBank/DDBJ databases">
        <title>Helicobacter colisuis sp. nov.</title>
        <authorList>
            <person name="Papic B."/>
            <person name="Gruntar I."/>
        </authorList>
    </citation>
    <scope>NUCLEOTIDE SEQUENCE</scope>
    <source>
        <strain evidence="1">11154-15</strain>
    </source>
</reference>
<keyword evidence="1" id="KW-0378">Hydrolase</keyword>
<name>A0ABT0TV84_9HELI</name>
<dbReference type="RefSeq" id="WP_250604653.1">
    <property type="nucleotide sequence ID" value="NZ_JAMOKX010000005.1"/>
</dbReference>
<proteinExistence type="predicted"/>
<dbReference type="EMBL" id="JAMOKX010000005">
    <property type="protein sequence ID" value="MCL9819832.1"/>
    <property type="molecule type" value="Genomic_DNA"/>
</dbReference>
<dbReference type="InterPro" id="IPR036514">
    <property type="entry name" value="SGNH_hydro_sf"/>
</dbReference>
<accession>A0ABT0TV84</accession>
<keyword evidence="2" id="KW-1185">Reference proteome</keyword>
<dbReference type="Proteomes" id="UP001057522">
    <property type="component" value="Unassembled WGS sequence"/>
</dbReference>
<dbReference type="GO" id="GO:0016787">
    <property type="term" value="F:hydrolase activity"/>
    <property type="evidence" value="ECO:0007669"/>
    <property type="project" value="UniProtKB-KW"/>
</dbReference>
<sequence>MRKNILIYGFGWTGKATLELCESMGCACKVIDDGNLLEREGFISYETLKESLQYDSQAFDAYLIAISGKTEIVQKIKDKLLSIKSVGGGAIIEERLICPIALDGYNPKFLKAIMEKYRDSQAFVEAILNGSFDFGAIKRHYLELKKRNIQSDVAYRLAIDKKYPRLNTFAKIFKLGIRNSNTINYFGIPLPIDLNSPDKNFFLKNEIDFEALKQRDKSVKVVLVFGPSTVRESYMEHQEDTLVFKIQKKLNNSSNSCIKIMVLNCGFSGFTLYEQFLLYATLFYAVKPEVVITFFGGVDIFEGGVGCELLVKNHAIFSSIFYEQEFKEKCQSIFPLKHQLLKSDFYQNSPNKEDILVALQTRLQQFYDMVVSNKGIFCPIITPLLAYKQHWSEKEKECYRTTLRDFKNIGYNETNQERQMLEKFKAMQRDFVIYDGNEAIKNSMETLFMDWIHPNARGNELIAEYVRKLLKGIL</sequence>
<evidence type="ECO:0000313" key="1">
    <source>
        <dbReference type="EMBL" id="MCL9819832.1"/>
    </source>
</evidence>
<organism evidence="1 2">
    <name type="scientific">Helicobacter colisuis</name>
    <dbReference type="NCBI Taxonomy" id="2949739"/>
    <lineage>
        <taxon>Bacteria</taxon>
        <taxon>Pseudomonadati</taxon>
        <taxon>Campylobacterota</taxon>
        <taxon>Epsilonproteobacteria</taxon>
        <taxon>Campylobacterales</taxon>
        <taxon>Helicobacteraceae</taxon>
        <taxon>Helicobacter</taxon>
    </lineage>
</organism>
<dbReference type="Gene3D" id="3.40.50.1110">
    <property type="entry name" value="SGNH hydrolase"/>
    <property type="match status" value="1"/>
</dbReference>
<comment type="caution">
    <text evidence="1">The sequence shown here is derived from an EMBL/GenBank/DDBJ whole genome shotgun (WGS) entry which is preliminary data.</text>
</comment>